<organism evidence="2 3">
    <name type="scientific">Tumebacillus permanentifrigoris</name>
    <dbReference type="NCBI Taxonomy" id="378543"/>
    <lineage>
        <taxon>Bacteria</taxon>
        <taxon>Bacillati</taxon>
        <taxon>Bacillota</taxon>
        <taxon>Bacilli</taxon>
        <taxon>Bacillales</taxon>
        <taxon>Alicyclobacillaceae</taxon>
        <taxon>Tumebacillus</taxon>
    </lineage>
</organism>
<evidence type="ECO:0000313" key="3">
    <source>
        <dbReference type="Proteomes" id="UP000245634"/>
    </source>
</evidence>
<feature type="transmembrane region" description="Helical" evidence="1">
    <location>
        <begin position="112"/>
        <end position="137"/>
    </location>
</feature>
<feature type="transmembrane region" description="Helical" evidence="1">
    <location>
        <begin position="70"/>
        <end position="91"/>
    </location>
</feature>
<keyword evidence="1" id="KW-0472">Membrane</keyword>
<feature type="transmembrane region" description="Helical" evidence="1">
    <location>
        <begin position="157"/>
        <end position="175"/>
    </location>
</feature>
<evidence type="ECO:0000313" key="2">
    <source>
        <dbReference type="EMBL" id="PWK07856.1"/>
    </source>
</evidence>
<protein>
    <submittedName>
        <fullName evidence="2">ABC-type transport system involved in multi-copper enzyme maturation permease subunit</fullName>
    </submittedName>
</protein>
<dbReference type="Proteomes" id="UP000245634">
    <property type="component" value="Unassembled WGS sequence"/>
</dbReference>
<evidence type="ECO:0000256" key="1">
    <source>
        <dbReference type="SAM" id="Phobius"/>
    </source>
</evidence>
<feature type="transmembrane region" description="Helical" evidence="1">
    <location>
        <begin position="17"/>
        <end position="40"/>
    </location>
</feature>
<name>A0A316D5D0_9BACL</name>
<dbReference type="OrthoDB" id="5146022at2"/>
<gene>
    <name evidence="2" type="ORF">C7459_11615</name>
</gene>
<dbReference type="EMBL" id="QGGL01000016">
    <property type="protein sequence ID" value="PWK07856.1"/>
    <property type="molecule type" value="Genomic_DNA"/>
</dbReference>
<keyword evidence="1" id="KW-1133">Transmembrane helix</keyword>
<comment type="caution">
    <text evidence="2">The sequence shown here is derived from an EMBL/GenBank/DDBJ whole genome shotgun (WGS) entry which is preliminary data.</text>
</comment>
<accession>A0A316D5D0</accession>
<dbReference type="RefSeq" id="WP_109690466.1">
    <property type="nucleotide sequence ID" value="NZ_QGGL01000016.1"/>
</dbReference>
<dbReference type="GO" id="GO:0005886">
    <property type="term" value="C:plasma membrane"/>
    <property type="evidence" value="ECO:0007669"/>
    <property type="project" value="UniProtKB-SubCell"/>
</dbReference>
<sequence>MLTIAKLSYKETLYKRIFLITILMTLAYVLFYGIATHYAAKQIGDQLSNEIGAAQMEQQMLATQLIGVGLYFASFITALLSILATVGSIAGEIESHQIDTILSRPLHRRDVVLGKFIGLGGLLVIYAACLFIAILLVNLNFGGALHVSVPASSMLTGMLLFALQPLILIAVALWLSARMSTINGGIILIILYGIGFVGGFLEQIGQALNNHALVNIGIVSSLVFPLDSLFRRTMSQLFNSANDPLNIAAQGLFGSLAEPTTSMLIYTLLYGVVFLLFAMRKFSKRDL</sequence>
<keyword evidence="3" id="KW-1185">Reference proteome</keyword>
<proteinExistence type="predicted"/>
<dbReference type="Pfam" id="PF12679">
    <property type="entry name" value="ABC2_membrane_2"/>
    <property type="match status" value="1"/>
</dbReference>
<dbReference type="GO" id="GO:0140359">
    <property type="term" value="F:ABC-type transporter activity"/>
    <property type="evidence" value="ECO:0007669"/>
    <property type="project" value="InterPro"/>
</dbReference>
<feature type="transmembrane region" description="Helical" evidence="1">
    <location>
        <begin position="182"/>
        <end position="201"/>
    </location>
</feature>
<reference evidence="2 3" key="1">
    <citation type="submission" date="2018-05" db="EMBL/GenBank/DDBJ databases">
        <title>Genomic Encyclopedia of Type Strains, Phase IV (KMG-IV): sequencing the most valuable type-strain genomes for metagenomic binning, comparative biology and taxonomic classification.</title>
        <authorList>
            <person name="Goeker M."/>
        </authorList>
    </citation>
    <scope>NUCLEOTIDE SEQUENCE [LARGE SCALE GENOMIC DNA]</scope>
    <source>
        <strain evidence="2 3">DSM 18773</strain>
    </source>
</reference>
<feature type="transmembrane region" description="Helical" evidence="1">
    <location>
        <begin position="263"/>
        <end position="279"/>
    </location>
</feature>
<keyword evidence="1" id="KW-0812">Transmembrane</keyword>
<dbReference type="AlphaFoldDB" id="A0A316D5D0"/>
<dbReference type="PANTHER" id="PTHR43471">
    <property type="entry name" value="ABC TRANSPORTER PERMEASE"/>
    <property type="match status" value="1"/>
</dbReference>